<keyword evidence="3" id="KW-0812">Transmembrane</keyword>
<evidence type="ECO:0000256" key="1">
    <source>
        <dbReference type="ARBA" id="ARBA00012528"/>
    </source>
</evidence>
<evidence type="ECO:0000256" key="2">
    <source>
        <dbReference type="ARBA" id="ARBA00034247"/>
    </source>
</evidence>
<dbReference type="Proteomes" id="UP000265750">
    <property type="component" value="Unassembled WGS sequence"/>
</dbReference>
<keyword evidence="3" id="KW-0472">Membrane</keyword>
<dbReference type="InterPro" id="IPR050469">
    <property type="entry name" value="Diguanylate_Cyclase"/>
</dbReference>
<comment type="caution">
    <text evidence="5">The sequence shown here is derived from an EMBL/GenBank/DDBJ whole genome shotgun (WGS) entry which is preliminary data.</text>
</comment>
<evidence type="ECO:0000259" key="4">
    <source>
        <dbReference type="PROSITE" id="PS50887"/>
    </source>
</evidence>
<feature type="transmembrane region" description="Helical" evidence="3">
    <location>
        <begin position="66"/>
        <end position="89"/>
    </location>
</feature>
<dbReference type="EMBL" id="QYRN01000002">
    <property type="protein sequence ID" value="RIY02693.1"/>
    <property type="molecule type" value="Genomic_DNA"/>
</dbReference>
<dbReference type="InterPro" id="IPR000160">
    <property type="entry name" value="GGDEF_dom"/>
</dbReference>
<feature type="transmembrane region" description="Helical" evidence="3">
    <location>
        <begin position="149"/>
        <end position="169"/>
    </location>
</feature>
<comment type="catalytic activity">
    <reaction evidence="2">
        <text>2 GTP = 3',3'-c-di-GMP + 2 diphosphate</text>
        <dbReference type="Rhea" id="RHEA:24898"/>
        <dbReference type="ChEBI" id="CHEBI:33019"/>
        <dbReference type="ChEBI" id="CHEBI:37565"/>
        <dbReference type="ChEBI" id="CHEBI:58805"/>
        <dbReference type="EC" id="2.7.7.65"/>
    </reaction>
</comment>
<dbReference type="InterPro" id="IPR043128">
    <property type="entry name" value="Rev_trsase/Diguanyl_cyclase"/>
</dbReference>
<dbReference type="OrthoDB" id="9812260at2"/>
<dbReference type="RefSeq" id="WP_119538770.1">
    <property type="nucleotide sequence ID" value="NZ_QYRN01000002.1"/>
</dbReference>
<dbReference type="GO" id="GO:0043709">
    <property type="term" value="P:cell adhesion involved in single-species biofilm formation"/>
    <property type="evidence" value="ECO:0007669"/>
    <property type="project" value="TreeGrafter"/>
</dbReference>
<protein>
    <recommendedName>
        <fullName evidence="1">diguanylate cyclase</fullName>
        <ecNumber evidence="1">2.7.7.65</ecNumber>
    </recommendedName>
</protein>
<dbReference type="PANTHER" id="PTHR45138:SF9">
    <property type="entry name" value="DIGUANYLATE CYCLASE DGCM-RELATED"/>
    <property type="match status" value="1"/>
</dbReference>
<evidence type="ECO:0000313" key="6">
    <source>
        <dbReference type="Proteomes" id="UP000265750"/>
    </source>
</evidence>
<dbReference type="AlphaFoldDB" id="A0A3A1WPM2"/>
<dbReference type="FunFam" id="3.30.70.270:FF:000001">
    <property type="entry name" value="Diguanylate cyclase domain protein"/>
    <property type="match status" value="1"/>
</dbReference>
<evidence type="ECO:0000256" key="3">
    <source>
        <dbReference type="SAM" id="Phobius"/>
    </source>
</evidence>
<organism evidence="5 6">
    <name type="scientific">Aureimonas flava</name>
    <dbReference type="NCBI Taxonomy" id="2320271"/>
    <lineage>
        <taxon>Bacteria</taxon>
        <taxon>Pseudomonadati</taxon>
        <taxon>Pseudomonadota</taxon>
        <taxon>Alphaproteobacteria</taxon>
        <taxon>Hyphomicrobiales</taxon>
        <taxon>Aurantimonadaceae</taxon>
        <taxon>Aureimonas</taxon>
    </lineage>
</organism>
<dbReference type="SUPFAM" id="SSF55073">
    <property type="entry name" value="Nucleotide cyclase"/>
    <property type="match status" value="1"/>
</dbReference>
<keyword evidence="6" id="KW-1185">Reference proteome</keyword>
<dbReference type="EC" id="2.7.7.65" evidence="1"/>
<keyword evidence="3" id="KW-1133">Transmembrane helix</keyword>
<feature type="transmembrane region" description="Helical" evidence="3">
    <location>
        <begin position="43"/>
        <end position="60"/>
    </location>
</feature>
<dbReference type="GO" id="GO:0052621">
    <property type="term" value="F:diguanylate cyclase activity"/>
    <property type="evidence" value="ECO:0007669"/>
    <property type="project" value="UniProtKB-EC"/>
</dbReference>
<dbReference type="NCBIfam" id="TIGR00254">
    <property type="entry name" value="GGDEF"/>
    <property type="match status" value="1"/>
</dbReference>
<sequence length="393" mass="43319">MNAPQFPAIEAEFQRINRLRFSPSIEAVFNDDGLAHRKRVGRVTLVIGILIYDAFLFADWQTLPHLVGTLALARLCVFTPLCLAIMWLLPRTTTVRQIDAMTVFGTFAAVLLPTVIMTLSPTPQVLIYQFGSMITITYFSLVQRVRFWFAAWGLTLLVVAQIWCVSLVPSIDATSFLFVINFYVAGAVLLMTGSYILERTERHGFLERLRAEYLVEHIERTARTDLLTGLSNRHHLAAVASEIARTATRGDAPIAALMIDIDHFKKLNDTQGHIAGDHCIRSVADVVRETLEGAAGDVSGRYHAFRFGGEEFLVLLPDTTLAEAAVHGDAIRRRLQAARIPHPAMGEEAVVTVSVGVAACRMADFSLDALVGAADAALYRAKRDGRDRLAMAA</sequence>
<reference evidence="6" key="1">
    <citation type="submission" date="2018-09" db="EMBL/GenBank/DDBJ databases">
        <authorList>
            <person name="Tuo L."/>
        </authorList>
    </citation>
    <scope>NUCLEOTIDE SEQUENCE [LARGE SCALE GENOMIC DNA]</scope>
    <source>
        <strain evidence="6">M2BS4Y-1</strain>
    </source>
</reference>
<dbReference type="CDD" id="cd01949">
    <property type="entry name" value="GGDEF"/>
    <property type="match status" value="1"/>
</dbReference>
<evidence type="ECO:0000313" key="5">
    <source>
        <dbReference type="EMBL" id="RIY02693.1"/>
    </source>
</evidence>
<dbReference type="Gene3D" id="3.30.70.270">
    <property type="match status" value="1"/>
</dbReference>
<dbReference type="PANTHER" id="PTHR45138">
    <property type="entry name" value="REGULATORY COMPONENTS OF SENSORY TRANSDUCTION SYSTEM"/>
    <property type="match status" value="1"/>
</dbReference>
<feature type="transmembrane region" description="Helical" evidence="3">
    <location>
        <begin position="175"/>
        <end position="197"/>
    </location>
</feature>
<dbReference type="InterPro" id="IPR029787">
    <property type="entry name" value="Nucleotide_cyclase"/>
</dbReference>
<proteinExistence type="predicted"/>
<accession>A0A3A1WPM2</accession>
<dbReference type="SMART" id="SM00267">
    <property type="entry name" value="GGDEF"/>
    <property type="match status" value="1"/>
</dbReference>
<gene>
    <name evidence="5" type="ORF">D3218_04885</name>
</gene>
<dbReference type="GO" id="GO:1902201">
    <property type="term" value="P:negative regulation of bacterial-type flagellum-dependent cell motility"/>
    <property type="evidence" value="ECO:0007669"/>
    <property type="project" value="TreeGrafter"/>
</dbReference>
<dbReference type="PROSITE" id="PS50887">
    <property type="entry name" value="GGDEF"/>
    <property type="match status" value="1"/>
</dbReference>
<feature type="transmembrane region" description="Helical" evidence="3">
    <location>
        <begin position="125"/>
        <end position="142"/>
    </location>
</feature>
<feature type="domain" description="GGDEF" evidence="4">
    <location>
        <begin position="252"/>
        <end position="393"/>
    </location>
</feature>
<dbReference type="GO" id="GO:0005886">
    <property type="term" value="C:plasma membrane"/>
    <property type="evidence" value="ECO:0007669"/>
    <property type="project" value="TreeGrafter"/>
</dbReference>
<name>A0A3A1WPM2_9HYPH</name>
<dbReference type="Pfam" id="PF00990">
    <property type="entry name" value="GGDEF"/>
    <property type="match status" value="1"/>
</dbReference>
<feature type="transmembrane region" description="Helical" evidence="3">
    <location>
        <begin position="101"/>
        <end position="119"/>
    </location>
</feature>